<dbReference type="SUPFAM" id="SSF51445">
    <property type="entry name" value="(Trans)glycosidases"/>
    <property type="match status" value="1"/>
</dbReference>
<protein>
    <submittedName>
        <fullName evidence="3">Lysosomal beta glucosidase-like protein isoform X1</fullName>
    </submittedName>
</protein>
<keyword evidence="4" id="KW-1185">Reference proteome</keyword>
<dbReference type="PANTHER" id="PTHR30620">
    <property type="entry name" value="PERIPLASMIC BETA-GLUCOSIDASE-RELATED"/>
    <property type="match status" value="1"/>
</dbReference>
<organism evidence="3 4">
    <name type="scientific">Tanacetum coccineum</name>
    <dbReference type="NCBI Taxonomy" id="301880"/>
    <lineage>
        <taxon>Eukaryota</taxon>
        <taxon>Viridiplantae</taxon>
        <taxon>Streptophyta</taxon>
        <taxon>Embryophyta</taxon>
        <taxon>Tracheophyta</taxon>
        <taxon>Spermatophyta</taxon>
        <taxon>Magnoliopsida</taxon>
        <taxon>eudicotyledons</taxon>
        <taxon>Gunneridae</taxon>
        <taxon>Pentapetalae</taxon>
        <taxon>asterids</taxon>
        <taxon>campanulids</taxon>
        <taxon>Asterales</taxon>
        <taxon>Asteraceae</taxon>
        <taxon>Asteroideae</taxon>
        <taxon>Anthemideae</taxon>
        <taxon>Anthemidinae</taxon>
        <taxon>Tanacetum</taxon>
    </lineage>
</organism>
<keyword evidence="1" id="KW-0378">Hydrolase</keyword>
<reference evidence="3" key="2">
    <citation type="submission" date="2022-01" db="EMBL/GenBank/DDBJ databases">
        <authorList>
            <person name="Yamashiro T."/>
            <person name="Shiraishi A."/>
            <person name="Satake H."/>
            <person name="Nakayama K."/>
        </authorList>
    </citation>
    <scope>NUCLEOTIDE SEQUENCE</scope>
</reference>
<dbReference type="Proteomes" id="UP001151760">
    <property type="component" value="Unassembled WGS sequence"/>
</dbReference>
<evidence type="ECO:0000259" key="2">
    <source>
        <dbReference type="Pfam" id="PF00933"/>
    </source>
</evidence>
<reference evidence="3" key="1">
    <citation type="journal article" date="2022" name="Int. J. Mol. Sci.">
        <title>Draft Genome of Tanacetum Coccineum: Genomic Comparison of Closely Related Tanacetum-Family Plants.</title>
        <authorList>
            <person name="Yamashiro T."/>
            <person name="Shiraishi A."/>
            <person name="Nakayama K."/>
            <person name="Satake H."/>
        </authorList>
    </citation>
    <scope>NUCLEOTIDE SEQUENCE</scope>
</reference>
<comment type="caution">
    <text evidence="3">The sequence shown here is derived from an EMBL/GenBank/DDBJ whole genome shotgun (WGS) entry which is preliminary data.</text>
</comment>
<evidence type="ECO:0000256" key="1">
    <source>
        <dbReference type="ARBA" id="ARBA00022801"/>
    </source>
</evidence>
<dbReference type="InterPro" id="IPR051915">
    <property type="entry name" value="Cellulose_Degrad_GH3"/>
</dbReference>
<sequence length="322" mass="35288">MSNPIYKDPTAPTETRIKDLISRMTLHEKLGQMTQIERSVATSSVIKELCIGSILSCGGSGPFENATSADWADMVDLFQKSALESRLGIPVLYGIDGVHGNNNVFGATIFPHNVGLGATRDHDLVRTIGEVTAIEVRASGIHYDFAPCVAVCKDPRWGRCYESFSEDTDLVRKMTSMVKGLQGHPPEGYPKNYPFVAGRTNVVACAKHFVGDGGTENGVNEGNTVSSYEDLERIHMAPYLDCISQGVCTVMASYSSWKDTKLHESHYLLTQVLKEKLGFKDIRSKLNIGRLKGVQSYQGFEGLRLSSFARVLGFIKVGIAKD</sequence>
<name>A0ABQ5DJT5_9ASTR</name>
<gene>
    <name evidence="3" type="ORF">Tco_0936939</name>
</gene>
<evidence type="ECO:0000313" key="4">
    <source>
        <dbReference type="Proteomes" id="UP001151760"/>
    </source>
</evidence>
<dbReference type="EMBL" id="BQNB010015194">
    <property type="protein sequence ID" value="GJT37074.1"/>
    <property type="molecule type" value="Genomic_DNA"/>
</dbReference>
<accession>A0ABQ5DJT5</accession>
<dbReference type="Pfam" id="PF00933">
    <property type="entry name" value="Glyco_hydro_3"/>
    <property type="match status" value="1"/>
</dbReference>
<dbReference type="InterPro" id="IPR036962">
    <property type="entry name" value="Glyco_hydro_3_N_sf"/>
</dbReference>
<proteinExistence type="predicted"/>
<dbReference type="PRINTS" id="PR00133">
    <property type="entry name" value="GLHYDRLASE3"/>
</dbReference>
<dbReference type="InterPro" id="IPR017853">
    <property type="entry name" value="GH"/>
</dbReference>
<dbReference type="Gene3D" id="3.20.20.300">
    <property type="entry name" value="Glycoside hydrolase, family 3, N-terminal domain"/>
    <property type="match status" value="1"/>
</dbReference>
<dbReference type="PANTHER" id="PTHR30620:SF121">
    <property type="entry name" value="BETA-GLUCOSIDASE BOGH3B-LIKE"/>
    <property type="match status" value="1"/>
</dbReference>
<feature type="domain" description="Glycoside hydrolase family 3 N-terminal" evidence="2">
    <location>
        <begin position="25"/>
        <end position="280"/>
    </location>
</feature>
<evidence type="ECO:0000313" key="3">
    <source>
        <dbReference type="EMBL" id="GJT37074.1"/>
    </source>
</evidence>
<dbReference type="InterPro" id="IPR001764">
    <property type="entry name" value="Glyco_hydro_3_N"/>
</dbReference>